<organism evidence="2 3">
    <name type="scientific">[Roseibacterium] beibuensis</name>
    <dbReference type="NCBI Taxonomy" id="1193142"/>
    <lineage>
        <taxon>Bacteria</taxon>
        <taxon>Pseudomonadati</taxon>
        <taxon>Pseudomonadota</taxon>
        <taxon>Alphaproteobacteria</taxon>
        <taxon>Rhodobacterales</taxon>
        <taxon>Roseobacteraceae</taxon>
        <taxon>Roseicyclus</taxon>
    </lineage>
</organism>
<proteinExistence type="predicted"/>
<dbReference type="Proteomes" id="UP001499910">
    <property type="component" value="Unassembled WGS sequence"/>
</dbReference>
<keyword evidence="3" id="KW-1185">Reference proteome</keyword>
<protein>
    <submittedName>
        <fullName evidence="2">FixH family protein</fullName>
    </submittedName>
</protein>
<dbReference type="InterPro" id="IPR008620">
    <property type="entry name" value="FixH"/>
</dbReference>
<keyword evidence="1" id="KW-0472">Membrane</keyword>
<dbReference type="PIRSF" id="PIRSF011386">
    <property type="entry name" value="FixH"/>
    <property type="match status" value="1"/>
</dbReference>
<evidence type="ECO:0000313" key="2">
    <source>
        <dbReference type="EMBL" id="GAA5077757.1"/>
    </source>
</evidence>
<name>A0ABP9LK65_9RHOB</name>
<dbReference type="EMBL" id="BAABHW010000004">
    <property type="protein sequence ID" value="GAA5077757.1"/>
    <property type="molecule type" value="Genomic_DNA"/>
</dbReference>
<dbReference type="Pfam" id="PF05751">
    <property type="entry name" value="FixH"/>
    <property type="match status" value="1"/>
</dbReference>
<dbReference type="RefSeq" id="WP_259549535.1">
    <property type="nucleotide sequence ID" value="NZ_BAABHW010000004.1"/>
</dbReference>
<sequence>MTDQVEAQGGSTKGQLTGRKVLAIFVVGFGLIIGVNLFMAWNAISTFPGMEVSSSYADSQTFDDRRFAQQELGWNASVEVEGDLLTLTLVDETGRPVYPAELDALLTRPTNQLEDQQLAFERGPNGVLQAPVEVSEGRWRLRLTGTARNGAEYRHNITFSLRD</sequence>
<evidence type="ECO:0000313" key="3">
    <source>
        <dbReference type="Proteomes" id="UP001499910"/>
    </source>
</evidence>
<gene>
    <name evidence="2" type="ORF">GCM10023209_28310</name>
</gene>
<comment type="caution">
    <text evidence="2">The sequence shown here is derived from an EMBL/GenBank/DDBJ whole genome shotgun (WGS) entry which is preliminary data.</text>
</comment>
<accession>A0ABP9LK65</accession>
<feature type="transmembrane region" description="Helical" evidence="1">
    <location>
        <begin position="21"/>
        <end position="44"/>
    </location>
</feature>
<keyword evidence="1" id="KW-1133">Transmembrane helix</keyword>
<keyword evidence="1" id="KW-0812">Transmembrane</keyword>
<dbReference type="InterPro" id="IPR018037">
    <property type="entry name" value="FixH_proteobacterial"/>
</dbReference>
<reference evidence="3" key="1">
    <citation type="journal article" date="2019" name="Int. J. Syst. Evol. Microbiol.">
        <title>The Global Catalogue of Microorganisms (GCM) 10K type strain sequencing project: providing services to taxonomists for standard genome sequencing and annotation.</title>
        <authorList>
            <consortium name="The Broad Institute Genomics Platform"/>
            <consortium name="The Broad Institute Genome Sequencing Center for Infectious Disease"/>
            <person name="Wu L."/>
            <person name="Ma J."/>
        </authorList>
    </citation>
    <scope>NUCLEOTIDE SEQUENCE [LARGE SCALE GENOMIC DNA]</scope>
    <source>
        <strain evidence="3">JCM 18015</strain>
    </source>
</reference>
<evidence type="ECO:0000256" key="1">
    <source>
        <dbReference type="SAM" id="Phobius"/>
    </source>
</evidence>